<keyword evidence="1" id="KW-1133">Transmembrane helix</keyword>
<gene>
    <name evidence="2" type="ORF">ARMGADRAFT_465350</name>
</gene>
<protein>
    <submittedName>
        <fullName evidence="2">Uncharacterized protein</fullName>
    </submittedName>
</protein>
<keyword evidence="3" id="KW-1185">Reference proteome</keyword>
<accession>A0A2H3CZS7</accession>
<keyword evidence="1" id="KW-0812">Transmembrane</keyword>
<evidence type="ECO:0000313" key="2">
    <source>
        <dbReference type="EMBL" id="PBK87320.1"/>
    </source>
</evidence>
<sequence length="85" mass="9899">MCKGLRRLEMKKCQRQAILFSVLTFILMSLMFGSLVVQQSEQVQDSSLSILLHLPLGVIFFWNCKSNFPPPEYSKRAFPSVLRYR</sequence>
<feature type="transmembrane region" description="Helical" evidence="1">
    <location>
        <begin position="17"/>
        <end position="36"/>
    </location>
</feature>
<dbReference type="Proteomes" id="UP000217790">
    <property type="component" value="Unassembled WGS sequence"/>
</dbReference>
<dbReference type="AlphaFoldDB" id="A0A2H3CZS7"/>
<proteinExistence type="predicted"/>
<keyword evidence="1" id="KW-0472">Membrane</keyword>
<name>A0A2H3CZS7_ARMGA</name>
<organism evidence="2 3">
    <name type="scientific">Armillaria gallica</name>
    <name type="common">Bulbous honey fungus</name>
    <name type="synonym">Armillaria bulbosa</name>
    <dbReference type="NCBI Taxonomy" id="47427"/>
    <lineage>
        <taxon>Eukaryota</taxon>
        <taxon>Fungi</taxon>
        <taxon>Dikarya</taxon>
        <taxon>Basidiomycota</taxon>
        <taxon>Agaricomycotina</taxon>
        <taxon>Agaricomycetes</taxon>
        <taxon>Agaricomycetidae</taxon>
        <taxon>Agaricales</taxon>
        <taxon>Marasmiineae</taxon>
        <taxon>Physalacriaceae</taxon>
        <taxon>Armillaria</taxon>
    </lineage>
</organism>
<evidence type="ECO:0000313" key="3">
    <source>
        <dbReference type="Proteomes" id="UP000217790"/>
    </source>
</evidence>
<reference evidence="3" key="1">
    <citation type="journal article" date="2017" name="Nat. Ecol. Evol.">
        <title>Genome expansion and lineage-specific genetic innovations in the forest pathogenic fungi Armillaria.</title>
        <authorList>
            <person name="Sipos G."/>
            <person name="Prasanna A.N."/>
            <person name="Walter M.C."/>
            <person name="O'Connor E."/>
            <person name="Balint B."/>
            <person name="Krizsan K."/>
            <person name="Kiss B."/>
            <person name="Hess J."/>
            <person name="Varga T."/>
            <person name="Slot J."/>
            <person name="Riley R."/>
            <person name="Boka B."/>
            <person name="Rigling D."/>
            <person name="Barry K."/>
            <person name="Lee J."/>
            <person name="Mihaltcheva S."/>
            <person name="LaButti K."/>
            <person name="Lipzen A."/>
            <person name="Waldron R."/>
            <person name="Moloney N.M."/>
            <person name="Sperisen C."/>
            <person name="Kredics L."/>
            <person name="Vagvoelgyi C."/>
            <person name="Patrignani A."/>
            <person name="Fitzpatrick D."/>
            <person name="Nagy I."/>
            <person name="Doyle S."/>
            <person name="Anderson J.B."/>
            <person name="Grigoriev I.V."/>
            <person name="Gueldener U."/>
            <person name="Muensterkoetter M."/>
            <person name="Nagy L.G."/>
        </authorList>
    </citation>
    <scope>NUCLEOTIDE SEQUENCE [LARGE SCALE GENOMIC DNA]</scope>
    <source>
        <strain evidence="3">Ar21-2</strain>
    </source>
</reference>
<dbReference type="EMBL" id="KZ293679">
    <property type="protein sequence ID" value="PBK87320.1"/>
    <property type="molecule type" value="Genomic_DNA"/>
</dbReference>
<dbReference type="InParanoid" id="A0A2H3CZS7"/>
<evidence type="ECO:0000256" key="1">
    <source>
        <dbReference type="SAM" id="Phobius"/>
    </source>
</evidence>